<dbReference type="InterPro" id="IPR029058">
    <property type="entry name" value="AB_hydrolase_fold"/>
</dbReference>
<dbReference type="Gene3D" id="3.40.50.1820">
    <property type="entry name" value="alpha/beta hydrolase"/>
    <property type="match status" value="1"/>
</dbReference>
<dbReference type="Pfam" id="PF00561">
    <property type="entry name" value="Abhydrolase_1"/>
    <property type="match status" value="1"/>
</dbReference>
<proteinExistence type="predicted"/>
<protein>
    <recommendedName>
        <fullName evidence="1">AB hydrolase-1 domain-containing protein</fullName>
    </recommendedName>
</protein>
<name>A0ABR4BML9_9LECA</name>
<dbReference type="Proteomes" id="UP001590951">
    <property type="component" value="Unassembled WGS sequence"/>
</dbReference>
<feature type="domain" description="AB hydrolase-1" evidence="1">
    <location>
        <begin position="8"/>
        <end position="55"/>
    </location>
</feature>
<reference evidence="2 3" key="1">
    <citation type="submission" date="2024-09" db="EMBL/GenBank/DDBJ databases">
        <title>Rethinking Asexuality: The Enigmatic Case of Functional Sexual Genes in Lepraria (Stereocaulaceae).</title>
        <authorList>
            <person name="Doellman M."/>
            <person name="Sun Y."/>
            <person name="Barcenas-Pena A."/>
            <person name="Lumbsch H.T."/>
            <person name="Grewe F."/>
        </authorList>
    </citation>
    <scope>NUCLEOTIDE SEQUENCE [LARGE SCALE GENOMIC DNA]</scope>
    <source>
        <strain evidence="2 3">Grewe 0041</strain>
    </source>
</reference>
<comment type="caution">
    <text evidence="2">The sequence shown here is derived from an EMBL/GenBank/DDBJ whole genome shotgun (WGS) entry which is preliminary data.</text>
</comment>
<dbReference type="InterPro" id="IPR000073">
    <property type="entry name" value="AB_hydrolase_1"/>
</dbReference>
<organism evidence="2 3">
    <name type="scientific">Lepraria finkii</name>
    <dbReference type="NCBI Taxonomy" id="1340010"/>
    <lineage>
        <taxon>Eukaryota</taxon>
        <taxon>Fungi</taxon>
        <taxon>Dikarya</taxon>
        <taxon>Ascomycota</taxon>
        <taxon>Pezizomycotina</taxon>
        <taxon>Lecanoromycetes</taxon>
        <taxon>OSLEUM clade</taxon>
        <taxon>Lecanoromycetidae</taxon>
        <taxon>Lecanorales</taxon>
        <taxon>Lecanorineae</taxon>
        <taxon>Stereocaulaceae</taxon>
        <taxon>Lepraria</taxon>
    </lineage>
</organism>
<keyword evidence="3" id="KW-1185">Reference proteome</keyword>
<accession>A0ABR4BML9</accession>
<evidence type="ECO:0000313" key="3">
    <source>
        <dbReference type="Proteomes" id="UP001590951"/>
    </source>
</evidence>
<gene>
    <name evidence="2" type="ORF">ABVK25_000343</name>
</gene>
<sequence>MERSSAHMFKDFETLRLHLGLAMTTLLGHSNGGSTALGYAERYLERVQKMILLDHQLEGFDDSTTFMAFAMRRKDNPVYNAALVRLQKFKADTDEGDARGFDGRLATPFPGFVWVSIFDEGDDGRFVFFMGLQCSESCRQEDAYVLDRWFGQRDSEDIDLSGQGRRLLQCKSFWENSCRQSEFETGYFRGMWTLCLD</sequence>
<evidence type="ECO:0000259" key="1">
    <source>
        <dbReference type="Pfam" id="PF00561"/>
    </source>
</evidence>
<evidence type="ECO:0000313" key="2">
    <source>
        <dbReference type="EMBL" id="KAL2059051.1"/>
    </source>
</evidence>
<dbReference type="SUPFAM" id="SSF53474">
    <property type="entry name" value="alpha/beta-Hydrolases"/>
    <property type="match status" value="1"/>
</dbReference>
<dbReference type="EMBL" id="JBHFEH010000001">
    <property type="protein sequence ID" value="KAL2059051.1"/>
    <property type="molecule type" value="Genomic_DNA"/>
</dbReference>